<dbReference type="EMBL" id="ACIK02000014">
    <property type="protein sequence ID" value="EEP64947.1"/>
    <property type="molecule type" value="Genomic_DNA"/>
</dbReference>
<sequence>MHEKGDLMKLNQATDYAFRMVLHMALLPSGTKLTGSVLAEQELIPERFLLKIMRSLIAAGIMKSFRGVDGGFALNRDPQEISLLDVIRAVEGDAYLQRCLYDVGSCSKSCMGHCAINEAMGTIQDQLINQLEQVNFKTLAQREQLIEAEALPYSQAQ</sequence>
<dbReference type="PANTHER" id="PTHR33221:SF2">
    <property type="entry name" value="TRANSCRIPTIONAL REGULATOR"/>
    <property type="match status" value="1"/>
</dbReference>
<dbReference type="InterPro" id="IPR036388">
    <property type="entry name" value="WH-like_DNA-bd_sf"/>
</dbReference>
<dbReference type="NCBIfam" id="TIGR00738">
    <property type="entry name" value="rrf2_super"/>
    <property type="match status" value="1"/>
</dbReference>
<dbReference type="PROSITE" id="PS01332">
    <property type="entry name" value="HTH_RRF2_1"/>
    <property type="match status" value="1"/>
</dbReference>
<organism evidence="1 2">
    <name type="scientific">Veillonella dispar ATCC 17748</name>
    <dbReference type="NCBI Taxonomy" id="546273"/>
    <lineage>
        <taxon>Bacteria</taxon>
        <taxon>Bacillati</taxon>
        <taxon>Bacillota</taxon>
        <taxon>Negativicutes</taxon>
        <taxon>Veillonellales</taxon>
        <taxon>Veillonellaceae</taxon>
        <taxon>Veillonella</taxon>
    </lineage>
</organism>
<dbReference type="GO" id="GO:0003700">
    <property type="term" value="F:DNA-binding transcription factor activity"/>
    <property type="evidence" value="ECO:0007669"/>
    <property type="project" value="TreeGrafter"/>
</dbReference>
<dbReference type="Proteomes" id="UP000003529">
    <property type="component" value="Unassembled WGS sequence"/>
</dbReference>
<dbReference type="PANTHER" id="PTHR33221">
    <property type="entry name" value="WINGED HELIX-TURN-HELIX TRANSCRIPTIONAL REGULATOR, RRF2 FAMILY"/>
    <property type="match status" value="1"/>
</dbReference>
<protein>
    <submittedName>
        <fullName evidence="1">Transcriptional regulator, Rrf2 family</fullName>
    </submittedName>
</protein>
<dbReference type="InterPro" id="IPR036390">
    <property type="entry name" value="WH_DNA-bd_sf"/>
</dbReference>
<dbReference type="AlphaFoldDB" id="C4FRF2"/>
<evidence type="ECO:0000313" key="1">
    <source>
        <dbReference type="EMBL" id="EEP64947.1"/>
    </source>
</evidence>
<comment type="caution">
    <text evidence="1">The sequence shown here is derived from an EMBL/GenBank/DDBJ whole genome shotgun (WGS) entry which is preliminary data.</text>
</comment>
<dbReference type="InterPro" id="IPR030489">
    <property type="entry name" value="TR_Rrf2-type_CS"/>
</dbReference>
<name>C4FRF2_9FIRM</name>
<keyword evidence="2" id="KW-1185">Reference proteome</keyword>
<dbReference type="eggNOG" id="COG1959">
    <property type="taxonomic scope" value="Bacteria"/>
</dbReference>
<dbReference type="Gene3D" id="1.10.10.10">
    <property type="entry name" value="Winged helix-like DNA-binding domain superfamily/Winged helix DNA-binding domain"/>
    <property type="match status" value="1"/>
</dbReference>
<dbReference type="SUPFAM" id="SSF46785">
    <property type="entry name" value="Winged helix' DNA-binding domain"/>
    <property type="match status" value="1"/>
</dbReference>
<dbReference type="PROSITE" id="PS51197">
    <property type="entry name" value="HTH_RRF2_2"/>
    <property type="match status" value="1"/>
</dbReference>
<dbReference type="HOGENOM" id="CLU_107144_1_3_9"/>
<dbReference type="GO" id="GO:0005829">
    <property type="term" value="C:cytosol"/>
    <property type="evidence" value="ECO:0007669"/>
    <property type="project" value="TreeGrafter"/>
</dbReference>
<gene>
    <name evidence="1" type="ORF">VEIDISOL_01490</name>
</gene>
<evidence type="ECO:0000313" key="2">
    <source>
        <dbReference type="Proteomes" id="UP000003529"/>
    </source>
</evidence>
<dbReference type="Pfam" id="PF02082">
    <property type="entry name" value="Rrf2"/>
    <property type="match status" value="1"/>
</dbReference>
<proteinExistence type="predicted"/>
<reference evidence="1" key="1">
    <citation type="submission" date="2009-04" db="EMBL/GenBank/DDBJ databases">
        <authorList>
            <person name="Weinstock G."/>
            <person name="Sodergren E."/>
            <person name="Clifton S."/>
            <person name="Fulton L."/>
            <person name="Fulton B."/>
            <person name="Courtney L."/>
            <person name="Fronick C."/>
            <person name="Harrison M."/>
            <person name="Strong C."/>
            <person name="Farmer C."/>
            <person name="Delahaunty K."/>
            <person name="Markovic C."/>
            <person name="Hall O."/>
            <person name="Minx P."/>
            <person name="Tomlinson C."/>
            <person name="Mitreva M."/>
            <person name="Nelson J."/>
            <person name="Hou S."/>
            <person name="Wollam A."/>
            <person name="Pepin K.H."/>
            <person name="Johnson M."/>
            <person name="Bhonagiri V."/>
            <person name="Nash W.E."/>
            <person name="Warren W."/>
            <person name="Chinwalla A."/>
            <person name="Mardis E.R."/>
            <person name="Wilson R.K."/>
        </authorList>
    </citation>
    <scope>NUCLEOTIDE SEQUENCE [LARGE SCALE GENOMIC DNA]</scope>
    <source>
        <strain evidence="1">ATCC 17748</strain>
    </source>
</reference>
<dbReference type="InterPro" id="IPR000944">
    <property type="entry name" value="Tscrpt_reg_Rrf2"/>
</dbReference>
<accession>C4FRF2</accession>